<dbReference type="Proteomes" id="UP000525432">
    <property type="component" value="Unassembled WGS sequence"/>
</dbReference>
<keyword evidence="1" id="KW-1133">Transmembrane helix</keyword>
<dbReference type="AlphaFoldDB" id="A0A841UYJ5"/>
<accession>A0A841UYJ5</accession>
<evidence type="ECO:0000313" key="3">
    <source>
        <dbReference type="Proteomes" id="UP000525432"/>
    </source>
</evidence>
<keyword evidence="1" id="KW-0812">Transmembrane</keyword>
<name>A0A841UYJ5_MICAE</name>
<evidence type="ECO:0000256" key="1">
    <source>
        <dbReference type="SAM" id="Phobius"/>
    </source>
</evidence>
<protein>
    <submittedName>
        <fullName evidence="2">Uncharacterized protein</fullName>
    </submittedName>
</protein>
<keyword evidence="1" id="KW-0472">Membrane</keyword>
<evidence type="ECO:0000313" key="2">
    <source>
        <dbReference type="EMBL" id="MBC1193939.1"/>
    </source>
</evidence>
<sequence>MTVIQFVIEGQDAKLAATELVAIKGIQGNWKTDETNKKEGAIAVIASIIGIVGGTLAIAEQIRQWYQQYTKEKKAKAIDKVLIVCDGQRLLLENASIEQINQILENIAQK</sequence>
<comment type="caution">
    <text evidence="2">The sequence shown here is derived from an EMBL/GenBank/DDBJ whole genome shotgun (WGS) entry which is preliminary data.</text>
</comment>
<dbReference type="RefSeq" id="WP_185238265.1">
    <property type="nucleotide sequence ID" value="NZ_JACEGC010000003.1"/>
</dbReference>
<gene>
    <name evidence="2" type="ORF">H0901_01155</name>
</gene>
<feature type="transmembrane region" description="Helical" evidence="1">
    <location>
        <begin position="40"/>
        <end position="59"/>
    </location>
</feature>
<proteinExistence type="predicted"/>
<organism evidence="2 3">
    <name type="scientific">Microcystis aeruginosa BLCC-F158</name>
    <dbReference type="NCBI Taxonomy" id="2755316"/>
    <lineage>
        <taxon>Bacteria</taxon>
        <taxon>Bacillati</taxon>
        <taxon>Cyanobacteriota</taxon>
        <taxon>Cyanophyceae</taxon>
        <taxon>Oscillatoriophycideae</taxon>
        <taxon>Chroococcales</taxon>
        <taxon>Microcystaceae</taxon>
        <taxon>Microcystis</taxon>
    </lineage>
</organism>
<reference evidence="2 3" key="1">
    <citation type="submission" date="2020-07" db="EMBL/GenBank/DDBJ databases">
        <title>Genomes of two Microcystis aeruginosa (Cyanobacteria) strains from Florida (USA) with disparate toxicogenic potential.</title>
        <authorList>
            <person name="Lefler F.W."/>
            <person name="Barbosa M."/>
            <person name="Berthold D.E."/>
            <person name="Laughinghouse H.D. IV."/>
        </authorList>
    </citation>
    <scope>NUCLEOTIDE SEQUENCE [LARGE SCALE GENOMIC DNA]</scope>
    <source>
        <strain evidence="2 3">BLCCF158</strain>
    </source>
</reference>
<dbReference type="EMBL" id="JACEGC010000003">
    <property type="protein sequence ID" value="MBC1193939.1"/>
    <property type="molecule type" value="Genomic_DNA"/>
</dbReference>